<dbReference type="SUPFAM" id="SSF46689">
    <property type="entry name" value="Homeodomain-like"/>
    <property type="match status" value="1"/>
</dbReference>
<dbReference type="RefSeq" id="WP_033241642.1">
    <property type="nucleotide sequence ID" value="NZ_JBIRUQ010000001.1"/>
</dbReference>
<dbReference type="PROSITE" id="PS50977">
    <property type="entry name" value="HTH_TETR_2"/>
    <property type="match status" value="1"/>
</dbReference>
<evidence type="ECO:0000313" key="5">
    <source>
        <dbReference type="Proteomes" id="UP001611263"/>
    </source>
</evidence>
<feature type="domain" description="HTH tetR-type" evidence="3">
    <location>
        <begin position="13"/>
        <end position="73"/>
    </location>
</feature>
<dbReference type="Gene3D" id="1.10.357.10">
    <property type="entry name" value="Tetracycline Repressor, domain 2"/>
    <property type="match status" value="1"/>
</dbReference>
<comment type="caution">
    <text evidence="4">The sequence shown here is derived from an EMBL/GenBank/DDBJ whole genome shotgun (WGS) entry which is preliminary data.</text>
</comment>
<dbReference type="Pfam" id="PF00440">
    <property type="entry name" value="TetR_N"/>
    <property type="match status" value="1"/>
</dbReference>
<reference evidence="4 5" key="1">
    <citation type="submission" date="2024-10" db="EMBL/GenBank/DDBJ databases">
        <title>The Natural Products Discovery Center: Release of the First 8490 Sequenced Strains for Exploring Actinobacteria Biosynthetic Diversity.</title>
        <authorList>
            <person name="Kalkreuter E."/>
            <person name="Kautsar S.A."/>
            <person name="Yang D."/>
            <person name="Bader C.D."/>
            <person name="Teijaro C.N."/>
            <person name="Fluegel L."/>
            <person name="Davis C.M."/>
            <person name="Simpson J.R."/>
            <person name="Lauterbach L."/>
            <person name="Steele A.D."/>
            <person name="Gui C."/>
            <person name="Meng S."/>
            <person name="Li G."/>
            <person name="Viehrig K."/>
            <person name="Ye F."/>
            <person name="Su P."/>
            <person name="Kiefer A.F."/>
            <person name="Nichols A."/>
            <person name="Cepeda A.J."/>
            <person name="Yan W."/>
            <person name="Fan B."/>
            <person name="Jiang Y."/>
            <person name="Adhikari A."/>
            <person name="Zheng C.-J."/>
            <person name="Schuster L."/>
            <person name="Cowan T.M."/>
            <person name="Smanski M.J."/>
            <person name="Chevrette M.G."/>
            <person name="De Carvalho L.P.S."/>
            <person name="Shen B."/>
        </authorList>
    </citation>
    <scope>NUCLEOTIDE SEQUENCE [LARGE SCALE GENOMIC DNA]</scope>
    <source>
        <strain evidence="4 5">NPDC020568</strain>
    </source>
</reference>
<protein>
    <submittedName>
        <fullName evidence="4">TetR/AcrR family transcriptional regulator</fullName>
    </submittedName>
</protein>
<keyword evidence="1 2" id="KW-0238">DNA-binding</keyword>
<proteinExistence type="predicted"/>
<dbReference type="InterPro" id="IPR001647">
    <property type="entry name" value="HTH_TetR"/>
</dbReference>
<sequence length="197" mass="21441">MGRDWLLGADRHDTAADHIYAAVAELITRRGFDGLDVDTVARHAHCSRATVYRHTGGVTHLRETVLARAANRIAGVVESALGDLTGSDRVYAALTVTLHEVRSDPIVVAFLASQHGPRSVVTFAESPALIGIVSDMLGTPPDDPLIGIWFIRSVLSLLLWPTDAESEAQLLQRFLIPALRPRDTEGRPEDQVARPAR</sequence>
<dbReference type="Proteomes" id="UP001611263">
    <property type="component" value="Unassembled WGS sequence"/>
</dbReference>
<evidence type="ECO:0000256" key="2">
    <source>
        <dbReference type="PROSITE-ProRule" id="PRU00335"/>
    </source>
</evidence>
<evidence type="ECO:0000313" key="4">
    <source>
        <dbReference type="EMBL" id="MFI1459914.1"/>
    </source>
</evidence>
<organism evidence="4 5">
    <name type="scientific">Nocardia carnea</name>
    <dbReference type="NCBI Taxonomy" id="37328"/>
    <lineage>
        <taxon>Bacteria</taxon>
        <taxon>Bacillati</taxon>
        <taxon>Actinomycetota</taxon>
        <taxon>Actinomycetes</taxon>
        <taxon>Mycobacteriales</taxon>
        <taxon>Nocardiaceae</taxon>
        <taxon>Nocardia</taxon>
    </lineage>
</organism>
<gene>
    <name evidence="4" type="ORF">ACH4WX_04245</name>
</gene>
<name>A0ABW7TFW8_9NOCA</name>
<evidence type="ECO:0000259" key="3">
    <source>
        <dbReference type="PROSITE" id="PS50977"/>
    </source>
</evidence>
<feature type="DNA-binding region" description="H-T-H motif" evidence="2">
    <location>
        <begin position="36"/>
        <end position="55"/>
    </location>
</feature>
<keyword evidence="5" id="KW-1185">Reference proteome</keyword>
<dbReference type="InterPro" id="IPR009057">
    <property type="entry name" value="Homeodomain-like_sf"/>
</dbReference>
<accession>A0ABW7TFW8</accession>
<evidence type="ECO:0000256" key="1">
    <source>
        <dbReference type="ARBA" id="ARBA00023125"/>
    </source>
</evidence>
<dbReference type="EMBL" id="JBIRUQ010000001">
    <property type="protein sequence ID" value="MFI1459914.1"/>
    <property type="molecule type" value="Genomic_DNA"/>
</dbReference>
<dbReference type="GeneID" id="93505843"/>